<dbReference type="Pfam" id="PF01458">
    <property type="entry name" value="SUFBD_core"/>
    <property type="match status" value="1"/>
</dbReference>
<organism evidence="5">
    <name type="scientific">Leachiella pacifica</name>
    <dbReference type="NCBI Taxonomy" id="282357"/>
    <lineage>
        <taxon>Eukaryota</taxon>
        <taxon>Rhodophyta</taxon>
        <taxon>Florideophyceae</taxon>
        <taxon>Rhodymeniophycidae</taxon>
        <taxon>Gigartinales</taxon>
        <taxon>Choreocolacaceae</taxon>
        <taxon>Leachiella</taxon>
    </lineage>
</organism>
<dbReference type="PANTHER" id="PTHR30508">
    <property type="entry name" value="FES CLUSTER ASSEMBLY PROTEIN SUF"/>
    <property type="match status" value="1"/>
</dbReference>
<feature type="domain" description="SUF system FeS cluster assembly SufBD N-terminal" evidence="4">
    <location>
        <begin position="143"/>
        <end position="203"/>
    </location>
</feature>
<dbReference type="NCBIfam" id="TIGR01980">
    <property type="entry name" value="sufB"/>
    <property type="match status" value="1"/>
</dbReference>
<dbReference type="GO" id="GO:0016226">
    <property type="term" value="P:iron-sulfur cluster assembly"/>
    <property type="evidence" value="ECO:0007669"/>
    <property type="project" value="InterPro"/>
</dbReference>
<dbReference type="AlphaFoldDB" id="A0A3S8UVV4"/>
<dbReference type="InterPro" id="IPR045595">
    <property type="entry name" value="SufBD_N"/>
</dbReference>
<dbReference type="InterPro" id="IPR000825">
    <property type="entry name" value="SUF_FeS_clus_asmbl_SufBD_core"/>
</dbReference>
<dbReference type="SUPFAM" id="SSF101960">
    <property type="entry name" value="Stabilizer of iron transporter SufD"/>
    <property type="match status" value="1"/>
</dbReference>
<dbReference type="Pfam" id="PF19295">
    <property type="entry name" value="SufBD_N"/>
    <property type="match status" value="1"/>
</dbReference>
<geneLocation type="plastid" evidence="5"/>
<feature type="domain" description="SUF system FeS cluster assembly SufBD core" evidence="3">
    <location>
        <begin position="212"/>
        <end position="454"/>
    </location>
</feature>
<dbReference type="InterPro" id="IPR010231">
    <property type="entry name" value="SUF_FeS_clus_asmbl_SufB"/>
</dbReference>
<comment type="similarity">
    <text evidence="1">Belongs to the iron-sulfur cluster assembly SufBD family.</text>
</comment>
<dbReference type="PANTHER" id="PTHR30508:SF1">
    <property type="entry name" value="UPF0051 PROTEIN ABCI8, CHLOROPLASTIC-RELATED"/>
    <property type="match status" value="1"/>
</dbReference>
<dbReference type="InterPro" id="IPR037284">
    <property type="entry name" value="SUF_FeS_clus_asmbl_SufBD_sf"/>
</dbReference>
<evidence type="ECO:0000259" key="4">
    <source>
        <dbReference type="Pfam" id="PF19295"/>
    </source>
</evidence>
<evidence type="ECO:0000259" key="3">
    <source>
        <dbReference type="Pfam" id="PF01458"/>
    </source>
</evidence>
<dbReference type="EMBL" id="MK039117">
    <property type="protein sequence ID" value="AZL87981.1"/>
    <property type="molecule type" value="Genomic_DNA"/>
</dbReference>
<dbReference type="InterPro" id="IPR055346">
    <property type="entry name" value="Fe-S_cluster_assembly_SufBD"/>
</dbReference>
<gene>
    <name evidence="5" type="primary">sufB</name>
</gene>
<evidence type="ECO:0000313" key="5">
    <source>
        <dbReference type="EMBL" id="AZL87981.1"/>
    </source>
</evidence>
<sequence length="483" mass="54618">MNIDLAKNSSNKYLNTLLQKPYKYGFYTNINSEYFPKGLSSEIILLISKKRKEPVFLAEFRLKAYNKWITMKEPLWSNLAYFSINYNNLLYYSIPKNKKKIKKIDKKILKTFQELGVSLNKKNFNNIAVDAVFDSISIVTTFKKELSQLGIIFCAISEAIQLYPHLIKKYLGSVVPLGDNFFTALNSAAFSDGSFCYIPPNIHCPLELSTYFRINNNQSGQFERTLIIADKNSHVSYLEACTAPKSNNNQLHAAIVELIALDNAIIKYSTVQNWYSGNSYGQGGIYNFVTKRGLCLGKKSKILWTQVETGSAITWKYPSCILLGNNSIGEFSSIALTNHYQQADTGSKMIHIGQYTKSKIISKGISVGNSINNYRGLLKIGMKAHYSRNYSQCDSLIIGSKCKANTFPYIQINNESSEVEHEASASKIKEDQIFYFLQRGINLEEAISFMINGFCKKILNELPMEFAIEADKLLNLKLEGMIG</sequence>
<keyword evidence="5" id="KW-0934">Plastid</keyword>
<evidence type="ECO:0000256" key="2">
    <source>
        <dbReference type="ARBA" id="ARBA00044134"/>
    </source>
</evidence>
<proteinExistence type="inferred from homology"/>
<accession>A0A3S8UVV4</accession>
<evidence type="ECO:0000256" key="1">
    <source>
        <dbReference type="ARBA" id="ARBA00043967"/>
    </source>
</evidence>
<reference evidence="5" key="1">
    <citation type="journal article" date="2018" name="J. Phycol.">
        <title>Molecular phylogenetics supports a clade of red algal parasites retaining native plastids: taxonomy and terminology revised.</title>
        <authorList>
            <person name="Salomaki E.D."/>
            <person name="Lane C.E."/>
        </authorList>
    </citation>
    <scope>NUCLEOTIDE SEQUENCE</scope>
</reference>
<name>A0A3S8UVV4_9FLOR</name>
<dbReference type="NCBIfam" id="NF008773">
    <property type="entry name" value="PRK11814.1"/>
    <property type="match status" value="1"/>
</dbReference>
<protein>
    <recommendedName>
        <fullName evidence="2">Iron-sulfur cluster assembly SufBD family protein ycf24</fullName>
    </recommendedName>
</protein>